<dbReference type="SUPFAM" id="SSF55424">
    <property type="entry name" value="FAD/NAD-linked reductases, dimerisation (C-terminal) domain"/>
    <property type="match status" value="1"/>
</dbReference>
<proteinExistence type="predicted"/>
<name>A0ABN3QJT3_9ACTN</name>
<reference evidence="1 2" key="1">
    <citation type="journal article" date="2019" name="Int. J. Syst. Evol. Microbiol.">
        <title>The Global Catalogue of Microorganisms (GCM) 10K type strain sequencing project: providing services to taxonomists for standard genome sequencing and annotation.</title>
        <authorList>
            <consortium name="The Broad Institute Genomics Platform"/>
            <consortium name="The Broad Institute Genome Sequencing Center for Infectious Disease"/>
            <person name="Wu L."/>
            <person name="Ma J."/>
        </authorList>
    </citation>
    <scope>NUCLEOTIDE SEQUENCE [LARGE SCALE GENOMIC DNA]</scope>
    <source>
        <strain evidence="1 2">JCM 4524</strain>
    </source>
</reference>
<dbReference type="InterPro" id="IPR016156">
    <property type="entry name" value="FAD/NAD-linked_Rdtase_dimer_sf"/>
</dbReference>
<keyword evidence="2" id="KW-1185">Reference proteome</keyword>
<dbReference type="InterPro" id="IPR036188">
    <property type="entry name" value="FAD/NAD-bd_sf"/>
</dbReference>
<protein>
    <submittedName>
        <fullName evidence="1">Uncharacterized protein</fullName>
    </submittedName>
</protein>
<evidence type="ECO:0000313" key="2">
    <source>
        <dbReference type="Proteomes" id="UP001500151"/>
    </source>
</evidence>
<sequence>MRPTGTPANAETIRRSAEISKRVNMYATALFHGMPVDGISELDLSYTPPLCSPWDAVQVAAQA</sequence>
<accession>A0ABN3QJT3</accession>
<dbReference type="Proteomes" id="UP001500151">
    <property type="component" value="Unassembled WGS sequence"/>
</dbReference>
<comment type="caution">
    <text evidence="1">The sequence shown here is derived from an EMBL/GenBank/DDBJ whole genome shotgun (WGS) entry which is preliminary data.</text>
</comment>
<dbReference type="RefSeq" id="WP_344388798.1">
    <property type="nucleotide sequence ID" value="NZ_BAAASJ010000020.1"/>
</dbReference>
<evidence type="ECO:0000313" key="1">
    <source>
        <dbReference type="EMBL" id="GAA2628266.1"/>
    </source>
</evidence>
<gene>
    <name evidence="1" type="ORF">GCM10010307_17980</name>
</gene>
<dbReference type="Gene3D" id="3.50.50.60">
    <property type="entry name" value="FAD/NAD(P)-binding domain"/>
    <property type="match status" value="1"/>
</dbReference>
<dbReference type="EMBL" id="BAAASJ010000020">
    <property type="protein sequence ID" value="GAA2628266.1"/>
    <property type="molecule type" value="Genomic_DNA"/>
</dbReference>
<organism evidence="1 2">
    <name type="scientific">Streptomyces vastus</name>
    <dbReference type="NCBI Taxonomy" id="285451"/>
    <lineage>
        <taxon>Bacteria</taxon>
        <taxon>Bacillati</taxon>
        <taxon>Actinomycetota</taxon>
        <taxon>Actinomycetes</taxon>
        <taxon>Kitasatosporales</taxon>
        <taxon>Streptomycetaceae</taxon>
        <taxon>Streptomyces</taxon>
    </lineage>
</organism>